<accession>A0AAW0DED4</accession>
<gene>
    <name evidence="1" type="ORF">R3P38DRAFT_2763222</name>
</gene>
<comment type="caution">
    <text evidence="1">The sequence shown here is derived from an EMBL/GenBank/DDBJ whole genome shotgun (WGS) entry which is preliminary data.</text>
</comment>
<keyword evidence="2" id="KW-1185">Reference proteome</keyword>
<evidence type="ECO:0000313" key="2">
    <source>
        <dbReference type="Proteomes" id="UP001362999"/>
    </source>
</evidence>
<organism evidence="1 2">
    <name type="scientific">Favolaschia claudopus</name>
    <dbReference type="NCBI Taxonomy" id="2862362"/>
    <lineage>
        <taxon>Eukaryota</taxon>
        <taxon>Fungi</taxon>
        <taxon>Dikarya</taxon>
        <taxon>Basidiomycota</taxon>
        <taxon>Agaricomycotina</taxon>
        <taxon>Agaricomycetes</taxon>
        <taxon>Agaricomycetidae</taxon>
        <taxon>Agaricales</taxon>
        <taxon>Marasmiineae</taxon>
        <taxon>Mycenaceae</taxon>
        <taxon>Favolaschia</taxon>
    </lineage>
</organism>
<name>A0AAW0DED4_9AGAR</name>
<dbReference type="AlphaFoldDB" id="A0AAW0DED4"/>
<reference evidence="1 2" key="1">
    <citation type="journal article" date="2024" name="J Genomics">
        <title>Draft genome sequencing and assembly of Favolaschia claudopus CIRM-BRFM 2984 isolated from oak limbs.</title>
        <authorList>
            <person name="Navarro D."/>
            <person name="Drula E."/>
            <person name="Chaduli D."/>
            <person name="Cazenave R."/>
            <person name="Ahrendt S."/>
            <person name="Wang J."/>
            <person name="Lipzen A."/>
            <person name="Daum C."/>
            <person name="Barry K."/>
            <person name="Grigoriev I.V."/>
            <person name="Favel A."/>
            <person name="Rosso M.N."/>
            <person name="Martin F."/>
        </authorList>
    </citation>
    <scope>NUCLEOTIDE SEQUENCE [LARGE SCALE GENOMIC DNA]</scope>
    <source>
        <strain evidence="1 2">CIRM-BRFM 2984</strain>
    </source>
</reference>
<sequence length="219" mass="23818">MWWSSGGQEQRTGTALDQGGDLRYLAAPVATCLPNNQFAFASNDDTTMSGLLGMAEILLYNASFHDSICRIPTIGPSFKVVINLQIQSITSALGAGGSLNFRINDATRVSAPSMTVTSPNPNALATPAWYHRGGQKEDPPRTSFSTSTQLKLGLTPECGANVEMRTARLILFAPPPWVDVTGSANADFFVLPINHLLFQKYFGDELKERKSIPKRRSEP</sequence>
<protein>
    <submittedName>
        <fullName evidence="1">Uncharacterized protein</fullName>
    </submittedName>
</protein>
<dbReference type="Proteomes" id="UP001362999">
    <property type="component" value="Unassembled WGS sequence"/>
</dbReference>
<evidence type="ECO:0000313" key="1">
    <source>
        <dbReference type="EMBL" id="KAK7050175.1"/>
    </source>
</evidence>
<dbReference type="EMBL" id="JAWWNJ010000008">
    <property type="protein sequence ID" value="KAK7050175.1"/>
    <property type="molecule type" value="Genomic_DNA"/>
</dbReference>
<proteinExistence type="predicted"/>